<keyword evidence="2" id="KW-1185">Reference proteome</keyword>
<protein>
    <submittedName>
        <fullName evidence="1">Uncharacterized protein</fullName>
    </submittedName>
</protein>
<sequence length="364" mass="39414">MSDWNNRFTHLIRQSRPNLWGNWALASFIKPGAVGFMDPSTGAFKLVAEALPGAAIQENALSSTWKLSSEGVTRHQADAKASASVIDPNTGLQIKPEVEMIWKFQRKDSIASEFSIVKEAALKNLGVLSDQYDWLLGQAKKVGFAQGSQIAQGFGVITEVIYAHSGLNLGSNDRDATYALGGTVAGLSVLVGDKGPSASVKANYSYSRETRSLDKHLWPAAQGQVSDAPIGIAFAFSSFHGRTVLPAWRKRINGLAIYLDSKARKGTTYITKAQLSYTVNGKRHQEKTVTISGGLSGSFANIPMDAHNASLELTFVGLIKDEKQTLSWDIPAAQWPQGEMHIDLTGTWPGRPKAVIRNDLNNAS</sequence>
<gene>
    <name evidence="1" type="ORF">HBH25_18970</name>
</gene>
<dbReference type="EMBL" id="JAAVJI010000014">
    <property type="protein sequence ID" value="NJP02929.1"/>
    <property type="molecule type" value="Genomic_DNA"/>
</dbReference>
<name>A0ABX0YL80_9PSED</name>
<dbReference type="RefSeq" id="WP_168085504.1">
    <property type="nucleotide sequence ID" value="NZ_JAAVJI010000014.1"/>
</dbReference>
<proteinExistence type="predicted"/>
<dbReference type="Proteomes" id="UP000746535">
    <property type="component" value="Unassembled WGS sequence"/>
</dbReference>
<evidence type="ECO:0000313" key="1">
    <source>
        <dbReference type="EMBL" id="NJP02929.1"/>
    </source>
</evidence>
<evidence type="ECO:0000313" key="2">
    <source>
        <dbReference type="Proteomes" id="UP000746535"/>
    </source>
</evidence>
<accession>A0ABX0YL80</accession>
<comment type="caution">
    <text evidence="1">The sequence shown here is derived from an EMBL/GenBank/DDBJ whole genome shotgun (WGS) entry which is preliminary data.</text>
</comment>
<organism evidence="1 2">
    <name type="scientific">Pseudomonas quercus</name>
    <dbReference type="NCBI Taxonomy" id="2722792"/>
    <lineage>
        <taxon>Bacteria</taxon>
        <taxon>Pseudomonadati</taxon>
        <taxon>Pseudomonadota</taxon>
        <taxon>Gammaproteobacteria</taxon>
        <taxon>Pseudomonadales</taxon>
        <taxon>Pseudomonadaceae</taxon>
        <taxon>Pseudomonas</taxon>
    </lineage>
</organism>
<reference evidence="1 2" key="1">
    <citation type="submission" date="2020-03" db="EMBL/GenBank/DDBJ databases">
        <authorList>
            <person name="Wang L."/>
            <person name="He N."/>
            <person name="Li Y."/>
            <person name="Fang Y."/>
            <person name="Zhang F."/>
        </authorList>
    </citation>
    <scope>NUCLEOTIDE SEQUENCE [LARGE SCALE GENOMIC DNA]</scope>
    <source>
        <strain evidence="2">hsmgli-8</strain>
    </source>
</reference>